<dbReference type="EMBL" id="MU853776">
    <property type="protein sequence ID" value="KAK3942115.1"/>
    <property type="molecule type" value="Genomic_DNA"/>
</dbReference>
<proteinExistence type="predicted"/>
<evidence type="ECO:0000313" key="2">
    <source>
        <dbReference type="Proteomes" id="UP001303473"/>
    </source>
</evidence>
<dbReference type="Proteomes" id="UP001303473">
    <property type="component" value="Unassembled WGS sequence"/>
</dbReference>
<reference evidence="2" key="1">
    <citation type="journal article" date="2023" name="Mol. Phylogenet. Evol.">
        <title>Genome-scale phylogeny and comparative genomics of the fungal order Sordariales.</title>
        <authorList>
            <person name="Hensen N."/>
            <person name="Bonometti L."/>
            <person name="Westerberg I."/>
            <person name="Brannstrom I.O."/>
            <person name="Guillou S."/>
            <person name="Cros-Aarteil S."/>
            <person name="Calhoun S."/>
            <person name="Haridas S."/>
            <person name="Kuo A."/>
            <person name="Mondo S."/>
            <person name="Pangilinan J."/>
            <person name="Riley R."/>
            <person name="LaButti K."/>
            <person name="Andreopoulos B."/>
            <person name="Lipzen A."/>
            <person name="Chen C."/>
            <person name="Yan M."/>
            <person name="Daum C."/>
            <person name="Ng V."/>
            <person name="Clum A."/>
            <person name="Steindorff A."/>
            <person name="Ohm R.A."/>
            <person name="Martin F."/>
            <person name="Silar P."/>
            <person name="Natvig D.O."/>
            <person name="Lalanne C."/>
            <person name="Gautier V."/>
            <person name="Ament-Velasquez S.L."/>
            <person name="Kruys A."/>
            <person name="Hutchinson M.I."/>
            <person name="Powell A.J."/>
            <person name="Barry K."/>
            <person name="Miller A.N."/>
            <person name="Grigoriev I.V."/>
            <person name="Debuchy R."/>
            <person name="Gladieux P."/>
            <person name="Hiltunen Thoren M."/>
            <person name="Johannesson H."/>
        </authorList>
    </citation>
    <scope>NUCLEOTIDE SEQUENCE [LARGE SCALE GENOMIC DNA]</scope>
    <source>
        <strain evidence="2">CBS 340.73</strain>
    </source>
</reference>
<evidence type="ECO:0000313" key="1">
    <source>
        <dbReference type="EMBL" id="KAK3942115.1"/>
    </source>
</evidence>
<accession>A0AAN6NAC9</accession>
<protein>
    <recommendedName>
        <fullName evidence="3">Apple domain-containing protein</fullName>
    </recommendedName>
</protein>
<name>A0AAN6NAC9_9PEZI</name>
<keyword evidence="2" id="KW-1185">Reference proteome</keyword>
<organism evidence="1 2">
    <name type="scientific">Diplogelasinospora grovesii</name>
    <dbReference type="NCBI Taxonomy" id="303347"/>
    <lineage>
        <taxon>Eukaryota</taxon>
        <taxon>Fungi</taxon>
        <taxon>Dikarya</taxon>
        <taxon>Ascomycota</taxon>
        <taxon>Pezizomycotina</taxon>
        <taxon>Sordariomycetes</taxon>
        <taxon>Sordariomycetidae</taxon>
        <taxon>Sordariales</taxon>
        <taxon>Diplogelasinosporaceae</taxon>
        <taxon>Diplogelasinospora</taxon>
    </lineage>
</organism>
<comment type="caution">
    <text evidence="1">The sequence shown here is derived from an EMBL/GenBank/DDBJ whole genome shotgun (WGS) entry which is preliminary data.</text>
</comment>
<dbReference type="AlphaFoldDB" id="A0AAN6NAC9"/>
<evidence type="ECO:0008006" key="3">
    <source>
        <dbReference type="Google" id="ProtNLM"/>
    </source>
</evidence>
<sequence>MSHWRGLRGGGFHSVAGVQILAAKRLPPGGFSSCPTEPKVISTATATVATLTVTQGATGTSSATSSTSSSVSGYVPPTNVMLALDCPNLDGQHQTVTLGSQSWTFKMECDMDYLGSVTIVAVTVYALQDCLKACASYNRNLQSNGCIAIEFGANMTFLEPNDFGTCWLKNGTGTVYLSGSNPNPHAAAVLVS</sequence>
<gene>
    <name evidence="1" type="ORF">QBC46DRAFT_352573</name>
</gene>